<dbReference type="GeneID" id="62152685"/>
<protein>
    <submittedName>
        <fullName evidence="1">Uncharacterized protein</fullName>
    </submittedName>
</protein>
<sequence>MSSLCCNDHLLPLGSRILLPPFNFCQLKFGPRCFHNAYRPVNNEADDQANENTVRDSLGIIRLQQAFPSGKAGRRSRQEMVWRNLTG</sequence>
<keyword evidence="2" id="KW-1185">Reference proteome</keyword>
<name>A0A9P5M0L1_9HELO</name>
<dbReference type="EMBL" id="RCSW01000020">
    <property type="protein sequence ID" value="KAF7932076.1"/>
    <property type="molecule type" value="Genomic_DNA"/>
</dbReference>
<evidence type="ECO:0000313" key="1">
    <source>
        <dbReference type="EMBL" id="KAF7932076.1"/>
    </source>
</evidence>
<comment type="caution">
    <text evidence="1">The sequence shown here is derived from an EMBL/GenBank/DDBJ whole genome shotgun (WGS) entry which is preliminary data.</text>
</comment>
<reference evidence="1 2" key="1">
    <citation type="journal article" date="2020" name="Genome Biol. Evol.">
        <title>Comparative genomics of Sclerotiniaceae.</title>
        <authorList>
            <person name="Valero Jimenez C.A."/>
            <person name="Steentjes M."/>
            <person name="Scholten O.E."/>
            <person name="Van Kan J.A.L."/>
        </authorList>
    </citation>
    <scope>NUCLEOTIDE SEQUENCE [LARGE SCALE GENOMIC DNA]</scope>
    <source>
        <strain evidence="1 2">MUCL 94</strain>
    </source>
</reference>
<proteinExistence type="predicted"/>
<organism evidence="1 2">
    <name type="scientific">Botrytis byssoidea</name>
    <dbReference type="NCBI Taxonomy" id="139641"/>
    <lineage>
        <taxon>Eukaryota</taxon>
        <taxon>Fungi</taxon>
        <taxon>Dikarya</taxon>
        <taxon>Ascomycota</taxon>
        <taxon>Pezizomycotina</taxon>
        <taxon>Leotiomycetes</taxon>
        <taxon>Helotiales</taxon>
        <taxon>Sclerotiniaceae</taxon>
        <taxon>Botrytis</taxon>
    </lineage>
</organism>
<evidence type="ECO:0000313" key="2">
    <source>
        <dbReference type="Proteomes" id="UP000710849"/>
    </source>
</evidence>
<dbReference type="Proteomes" id="UP000710849">
    <property type="component" value="Unassembled WGS sequence"/>
</dbReference>
<dbReference type="RefSeq" id="XP_038729625.1">
    <property type="nucleotide sequence ID" value="XM_038879612.1"/>
</dbReference>
<gene>
    <name evidence="1" type="ORF">EAE97_009097</name>
</gene>
<dbReference type="AlphaFoldDB" id="A0A9P5M0L1"/>
<accession>A0A9P5M0L1</accession>